<dbReference type="GO" id="GO:0005546">
    <property type="term" value="F:phosphatidylinositol-4,5-bisphosphate binding"/>
    <property type="evidence" value="ECO:0007669"/>
    <property type="project" value="InterPro"/>
</dbReference>
<keyword evidence="7" id="KW-1185">Reference proteome</keyword>
<evidence type="ECO:0000256" key="1">
    <source>
        <dbReference type="ARBA" id="ARBA00006756"/>
    </source>
</evidence>
<dbReference type="PANTHER" id="PTHR12542:SF114">
    <property type="entry name" value="EXOCYST SUBUNIT EXO70 FAMILY PROTEIN"/>
    <property type="match status" value="1"/>
</dbReference>
<name>A0AAV5C3P1_ELECO</name>
<dbReference type="InterPro" id="IPR004140">
    <property type="entry name" value="Exo70"/>
</dbReference>
<keyword evidence="3" id="KW-0653">Protein transport</keyword>
<dbReference type="InterPro" id="IPR016159">
    <property type="entry name" value="Cullin_repeat-like_dom_sf"/>
</dbReference>
<dbReference type="AlphaFoldDB" id="A0AAV5C3P1"/>
<dbReference type="GO" id="GO:0015031">
    <property type="term" value="P:protein transport"/>
    <property type="evidence" value="ECO:0007669"/>
    <property type="project" value="UniProtKB-KW"/>
</dbReference>
<feature type="compositionally biased region" description="Polar residues" evidence="4">
    <location>
        <begin position="1"/>
        <end position="10"/>
    </location>
</feature>
<dbReference type="PANTHER" id="PTHR12542">
    <property type="entry name" value="EXOCYST COMPLEX PROTEIN EXO70"/>
    <property type="match status" value="1"/>
</dbReference>
<reference evidence="6" key="1">
    <citation type="journal article" date="2018" name="DNA Res.">
        <title>Multiple hybrid de novo genome assembly of finger millet, an orphan allotetraploid crop.</title>
        <authorList>
            <person name="Hatakeyama M."/>
            <person name="Aluri S."/>
            <person name="Balachadran M.T."/>
            <person name="Sivarajan S.R."/>
            <person name="Patrignani A."/>
            <person name="Gruter S."/>
            <person name="Poveda L."/>
            <person name="Shimizu-Inatsugi R."/>
            <person name="Baeten J."/>
            <person name="Francoijs K.J."/>
            <person name="Nataraja K.N."/>
            <person name="Reddy Y.A.N."/>
            <person name="Phadnis S."/>
            <person name="Ravikumar R.L."/>
            <person name="Schlapbach R."/>
            <person name="Sreeman S.M."/>
            <person name="Shimizu K.K."/>
        </authorList>
    </citation>
    <scope>NUCLEOTIDE SEQUENCE</scope>
</reference>
<evidence type="ECO:0000313" key="7">
    <source>
        <dbReference type="Proteomes" id="UP001054889"/>
    </source>
</evidence>
<comment type="function">
    <text evidence="3">Component of the exocyst complex.</text>
</comment>
<evidence type="ECO:0000256" key="4">
    <source>
        <dbReference type="SAM" id="MobiDB-lite"/>
    </source>
</evidence>
<dbReference type="Proteomes" id="UP001054889">
    <property type="component" value="Unassembled WGS sequence"/>
</dbReference>
<feature type="domain" description="Exocyst complex subunit Exo70 C-terminal" evidence="5">
    <location>
        <begin position="223"/>
        <end position="361"/>
    </location>
</feature>
<gene>
    <name evidence="6" type="primary">ga08589</name>
    <name evidence="6" type="ORF">PR202_ga08589</name>
</gene>
<dbReference type="Pfam" id="PF03081">
    <property type="entry name" value="Exo70_C"/>
    <property type="match status" value="1"/>
</dbReference>
<evidence type="ECO:0000256" key="3">
    <source>
        <dbReference type="RuleBase" id="RU365026"/>
    </source>
</evidence>
<dbReference type="InterPro" id="IPR046364">
    <property type="entry name" value="Exo70_C"/>
</dbReference>
<reference evidence="6" key="2">
    <citation type="submission" date="2021-12" db="EMBL/GenBank/DDBJ databases">
        <title>Resequencing data analysis of finger millet.</title>
        <authorList>
            <person name="Hatakeyama M."/>
            <person name="Aluri S."/>
            <person name="Balachadran M.T."/>
            <person name="Sivarajan S.R."/>
            <person name="Poveda L."/>
            <person name="Shimizu-Inatsugi R."/>
            <person name="Schlapbach R."/>
            <person name="Sreeman S.M."/>
            <person name="Shimizu K.K."/>
        </authorList>
    </citation>
    <scope>NUCLEOTIDE SEQUENCE</scope>
</reference>
<proteinExistence type="inferred from homology"/>
<dbReference type="SUPFAM" id="SSF74788">
    <property type="entry name" value="Cullin repeat-like"/>
    <property type="match status" value="1"/>
</dbReference>
<keyword evidence="3" id="KW-0268">Exocytosis</keyword>
<dbReference type="GO" id="GO:0006887">
    <property type="term" value="P:exocytosis"/>
    <property type="evidence" value="ECO:0007669"/>
    <property type="project" value="UniProtKB-KW"/>
</dbReference>
<evidence type="ECO:0000256" key="2">
    <source>
        <dbReference type="ARBA" id="ARBA00022448"/>
    </source>
</evidence>
<organism evidence="6 7">
    <name type="scientific">Eleusine coracana subsp. coracana</name>
    <dbReference type="NCBI Taxonomy" id="191504"/>
    <lineage>
        <taxon>Eukaryota</taxon>
        <taxon>Viridiplantae</taxon>
        <taxon>Streptophyta</taxon>
        <taxon>Embryophyta</taxon>
        <taxon>Tracheophyta</taxon>
        <taxon>Spermatophyta</taxon>
        <taxon>Magnoliopsida</taxon>
        <taxon>Liliopsida</taxon>
        <taxon>Poales</taxon>
        <taxon>Poaceae</taxon>
        <taxon>PACMAD clade</taxon>
        <taxon>Chloridoideae</taxon>
        <taxon>Cynodonteae</taxon>
        <taxon>Eleusininae</taxon>
        <taxon>Eleusine</taxon>
    </lineage>
</organism>
<dbReference type="EMBL" id="BQKI01000004">
    <property type="protein sequence ID" value="GJM92154.1"/>
    <property type="molecule type" value="Genomic_DNA"/>
</dbReference>
<comment type="caution">
    <text evidence="6">The sequence shown here is derived from an EMBL/GenBank/DDBJ whole genome shotgun (WGS) entry which is preliminary data.</text>
</comment>
<accession>A0AAV5C3P1</accession>
<dbReference type="Gene3D" id="1.20.1280.170">
    <property type="entry name" value="Exocyst complex component Exo70"/>
    <property type="match status" value="1"/>
</dbReference>
<evidence type="ECO:0000259" key="5">
    <source>
        <dbReference type="Pfam" id="PF03081"/>
    </source>
</evidence>
<evidence type="ECO:0000313" key="6">
    <source>
        <dbReference type="EMBL" id="GJM92154.1"/>
    </source>
</evidence>
<feature type="compositionally biased region" description="Basic and acidic residues" evidence="4">
    <location>
        <begin position="49"/>
        <end position="60"/>
    </location>
</feature>
<protein>
    <recommendedName>
        <fullName evidence="3">Exocyst subunit Exo70 family protein</fullName>
    </recommendedName>
</protein>
<sequence>MKKTSAPRTESSLRAHECRATPDIQIRRRPATELPTPSGPELIKHGGRRRETSGSSEHSRGGALAFAVWNRPSGTNAGIWDEDGNYTNRNLLSTVDDLLLRAQEDPSARASLDSIIAVAVSRLVEEFLSVRVWNAFPGAGDRSSAATITATGASDGSSDLLLVDEADLVRPAGVSVLGEIAQRVIRAGGAEEFRRAFADAPCEVLDSLLSILPDEPSHVGMERWSAVTKLFEKAIVAMQKQLYAQNSGAFHGFRDEYLMAIAQSRVLALLESAEEFTRDTSSHEKLPYILGMYEALSDASPSLLLVLYGERKVLVSERLQDTLTKLADVAKTMTSGLVAKVVLYDSSDGWSGAPGGVHPLTPGRAGAGAAPHRARPHPRDERVTTFRGLVEELIEALERSLEKISALNAGGHLFLANNINFVLNRAADADLDLSTRRRVGRAAAEQAGAARGELRRDLLGSGRRLPGDVGKAGESAGKVQRCVHGSATAARRAATYLIPRSERRCRKPCPGWSFLLTPRFCASTPTPSFKSRSAIRPTVWTSCCPNCSMEAIRPYSGAALVASTWENGTRPSRTCRRVKIAIEETASSDALYGPPQWGADNDAQKNSANIISLVLNRAADADVASLLGDWLATRHWSQLDRHSADSELCRGVLELEPGRRLPREG</sequence>
<comment type="similarity">
    <text evidence="1 3">Belongs to the EXO70 family.</text>
</comment>
<feature type="compositionally biased region" description="Basic and acidic residues" evidence="4">
    <location>
        <begin position="11"/>
        <end position="20"/>
    </location>
</feature>
<keyword evidence="2 3" id="KW-0813">Transport</keyword>
<dbReference type="GO" id="GO:0000145">
    <property type="term" value="C:exocyst"/>
    <property type="evidence" value="ECO:0007669"/>
    <property type="project" value="InterPro"/>
</dbReference>
<feature type="region of interest" description="Disordered" evidence="4">
    <location>
        <begin position="1"/>
        <end position="61"/>
    </location>
</feature>